<dbReference type="PRINTS" id="PR01002">
    <property type="entry name" value="FLGFLGJ"/>
</dbReference>
<dbReference type="Gene3D" id="4.10.80.30">
    <property type="entry name" value="DNA polymerase, domain 6"/>
    <property type="match status" value="1"/>
</dbReference>
<dbReference type="Proteomes" id="UP000256718">
    <property type="component" value="Unassembled WGS sequence"/>
</dbReference>
<evidence type="ECO:0000313" key="5">
    <source>
        <dbReference type="EMBL" id="OCM71593.1"/>
    </source>
</evidence>
<proteinExistence type="inferred from homology"/>
<dbReference type="PANTHER" id="PTHR33308:SF9">
    <property type="entry name" value="PEPTIDOGLYCAN HYDROLASE FLGJ"/>
    <property type="match status" value="1"/>
</dbReference>
<dbReference type="GO" id="GO:0004040">
    <property type="term" value="F:amidase activity"/>
    <property type="evidence" value="ECO:0007669"/>
    <property type="project" value="InterPro"/>
</dbReference>
<dbReference type="EC" id="3.5.1.28" evidence="7"/>
<dbReference type="Proteomes" id="UP000093122">
    <property type="component" value="Unassembled WGS sequence"/>
</dbReference>
<dbReference type="KEGG" id="sage:EN72_10035"/>
<reference evidence="5 8" key="1">
    <citation type="journal article" date="2016" name="Sci. Rep.">
        <title>Serotype IV Streptococcus agalactiae ST-452 has arisen from large genomic recombination events between CC23 and the hypervirulent CC17 lineages.</title>
        <authorList>
            <person name="Campisi E."/>
            <person name="Rinaudo C.D."/>
            <person name="Donati C."/>
            <person name="Barucco M."/>
            <person name="Torricelli G."/>
            <person name="Edwards M.S."/>
            <person name="Baker C.J."/>
            <person name="Margarit I."/>
            <person name="Rosini R."/>
        </authorList>
    </citation>
    <scope>NUCLEOTIDE SEQUENCE [LARGE SCALE GENOMIC DNA]</scope>
    <source>
        <strain evidence="5 8">CZ-PW-140</strain>
    </source>
</reference>
<evidence type="ECO:0000313" key="8">
    <source>
        <dbReference type="Proteomes" id="UP000093122"/>
    </source>
</evidence>
<sequence length="194" mass="21458">MKSRKKDKLVLRLTTTLLVFGLGGVWFYNYKNDNVEPTVTSASDQTTTFIQTISPTAIEISKTYDLYASVLLAQAILESSSGQSDLSKAPNYNLFGIKGEYKGKSVQMPTLEDDGKGNMTQIQAPFRAYPNYSASLYDYAELVSSQKYASVWKSNTSSYKDATAALTGLYATDTAYASKLNQIIENYSLDAYDK</sequence>
<comment type="similarity">
    <text evidence="1">Belongs to the glycosyl hydrolase 73 family.</text>
</comment>
<dbReference type="AlphaFoldDB" id="A0A0E1EJJ8"/>
<dbReference type="Gene3D" id="1.10.530.10">
    <property type="match status" value="1"/>
</dbReference>
<organism evidence="7 10">
    <name type="scientific">Streptococcus agalactiae</name>
    <dbReference type="NCBI Taxonomy" id="1311"/>
    <lineage>
        <taxon>Bacteria</taxon>
        <taxon>Bacillati</taxon>
        <taxon>Bacillota</taxon>
        <taxon>Bacilli</taxon>
        <taxon>Lactobacillales</taxon>
        <taxon>Streptococcaceae</taxon>
        <taxon>Streptococcus</taxon>
    </lineage>
</organism>
<evidence type="ECO:0000313" key="7">
    <source>
        <dbReference type="EMBL" id="VED64447.1"/>
    </source>
</evidence>
<feature type="transmembrane region" description="Helical" evidence="3">
    <location>
        <begin position="9"/>
        <end position="28"/>
    </location>
</feature>
<accession>A0A0E1EJJ8</accession>
<dbReference type="RefSeq" id="WP_000842267.1">
    <property type="nucleotide sequence ID" value="NZ_CABFMI010000013.1"/>
</dbReference>
<dbReference type="EMBL" id="QHGZ01000239">
    <property type="protein sequence ID" value="RDY75850.1"/>
    <property type="molecule type" value="Genomic_DNA"/>
</dbReference>
<keyword evidence="3" id="KW-0472">Membrane</keyword>
<reference evidence="7 10" key="3">
    <citation type="submission" date="2018-12" db="EMBL/GenBank/DDBJ databases">
        <authorList>
            <consortium name="Pathogen Informatics"/>
        </authorList>
    </citation>
    <scope>NUCLEOTIDE SEQUENCE [LARGE SCALE GENOMIC DNA]</scope>
    <source>
        <strain evidence="7 10">NCTC8184</strain>
    </source>
</reference>
<evidence type="ECO:0000256" key="2">
    <source>
        <dbReference type="ARBA" id="ARBA00022801"/>
    </source>
</evidence>
<dbReference type="Proteomes" id="UP000268870">
    <property type="component" value="Chromosome"/>
</dbReference>
<keyword evidence="3" id="KW-0812">Transmembrane</keyword>
<evidence type="ECO:0000256" key="1">
    <source>
        <dbReference type="ARBA" id="ARBA00010266"/>
    </source>
</evidence>
<keyword evidence="2 7" id="KW-0378">Hydrolase</keyword>
<dbReference type="InterPro" id="IPR051056">
    <property type="entry name" value="Glycosyl_Hydrolase_73"/>
</dbReference>
<dbReference type="InterPro" id="IPR002901">
    <property type="entry name" value="MGlyc_endo_b_GlcNAc-like_dom"/>
</dbReference>
<evidence type="ECO:0000313" key="6">
    <source>
        <dbReference type="EMBL" id="RDY75850.1"/>
    </source>
</evidence>
<evidence type="ECO:0000313" key="10">
    <source>
        <dbReference type="Proteomes" id="UP000268870"/>
    </source>
</evidence>
<dbReference type="SMART" id="SM00047">
    <property type="entry name" value="LYZ2"/>
    <property type="match status" value="1"/>
</dbReference>
<evidence type="ECO:0000313" key="9">
    <source>
        <dbReference type="Proteomes" id="UP000256718"/>
    </source>
</evidence>
<protein>
    <submittedName>
        <fullName evidence="5">N-acetylmuramoyl-L-alanine amidase</fullName>
    </submittedName>
    <submittedName>
        <fullName evidence="7">Peptidoglycan hydrolase, Autolysin2</fullName>
        <ecNumber evidence="7">3.5.1.28</ecNumber>
    </submittedName>
</protein>
<dbReference type="EMBL" id="LR134265">
    <property type="protein sequence ID" value="VED64447.1"/>
    <property type="molecule type" value="Genomic_DNA"/>
</dbReference>
<evidence type="ECO:0000259" key="4">
    <source>
        <dbReference type="SMART" id="SM00047"/>
    </source>
</evidence>
<dbReference type="PANTHER" id="PTHR33308">
    <property type="entry name" value="PEPTIDOGLYCAN HYDROLASE FLGJ"/>
    <property type="match status" value="1"/>
</dbReference>
<keyword evidence="3" id="KW-1133">Transmembrane helix</keyword>
<feature type="domain" description="Mannosyl-glycoprotein endo-beta-N-acetylglucosamidase-like" evidence="4">
    <location>
        <begin position="39"/>
        <end position="193"/>
    </location>
</feature>
<dbReference type="Pfam" id="PF01832">
    <property type="entry name" value="Glucosaminidase"/>
    <property type="match status" value="1"/>
</dbReference>
<reference evidence="6 9" key="2">
    <citation type="journal article" date="2018" name="Emerg. Microbes Infect.">
        <title>Phenotypic and molecular analysis of nontypeable Group B streptococci: identification of cps2a and hybrid cps2a/cps5 Group B streptococcal capsule gene clusters.</title>
        <authorList>
            <person name="Alhhazmi A."/>
            <person name="Tyrrell G.J."/>
        </authorList>
    </citation>
    <scope>NUCLEOTIDE SEQUENCE [LARGE SCALE GENOMIC DNA]</scope>
    <source>
        <strain evidence="6 9">PLGBS17</strain>
    </source>
</reference>
<dbReference type="GO" id="GO:0008745">
    <property type="term" value="F:N-acetylmuramoyl-L-alanine amidase activity"/>
    <property type="evidence" value="ECO:0007669"/>
    <property type="project" value="UniProtKB-EC"/>
</dbReference>
<gene>
    <name evidence="5" type="ORF">AX245_10330</name>
    <name evidence="6" type="ORF">C4618_12320</name>
    <name evidence="7" type="ORF">NCTC8184_00417</name>
</gene>
<evidence type="ECO:0000256" key="3">
    <source>
        <dbReference type="SAM" id="Phobius"/>
    </source>
</evidence>
<name>A0A0E1EJJ8_STRAG</name>
<dbReference type="EMBL" id="MAWT01000022">
    <property type="protein sequence ID" value="OCM71593.1"/>
    <property type="molecule type" value="Genomic_DNA"/>
</dbReference>